<evidence type="ECO:0000313" key="12">
    <source>
        <dbReference type="Proteomes" id="UP000176253"/>
    </source>
</evidence>
<keyword evidence="5" id="KW-0479">Metal-binding</keyword>
<evidence type="ECO:0000256" key="5">
    <source>
        <dbReference type="ARBA" id="ARBA00022723"/>
    </source>
</evidence>
<dbReference type="GO" id="GO:0036424">
    <property type="term" value="F:L-phosphoserine phosphatase activity"/>
    <property type="evidence" value="ECO:0007669"/>
    <property type="project" value="TreeGrafter"/>
</dbReference>
<evidence type="ECO:0000256" key="7">
    <source>
        <dbReference type="ARBA" id="ARBA00022842"/>
    </source>
</evidence>
<keyword evidence="4" id="KW-0028">Amino-acid biosynthesis</keyword>
<dbReference type="EMBL" id="MFJM01000044">
    <property type="protein sequence ID" value="OGG17253.1"/>
    <property type="molecule type" value="Genomic_DNA"/>
</dbReference>
<dbReference type="PANTHER" id="PTHR43344:SF2">
    <property type="entry name" value="PHOSPHOSERINE PHOSPHATASE"/>
    <property type="match status" value="1"/>
</dbReference>
<dbReference type="GO" id="GO:0005737">
    <property type="term" value="C:cytoplasm"/>
    <property type="evidence" value="ECO:0007669"/>
    <property type="project" value="TreeGrafter"/>
</dbReference>
<dbReference type="PANTHER" id="PTHR43344">
    <property type="entry name" value="PHOSPHOSERINE PHOSPHATASE"/>
    <property type="match status" value="1"/>
</dbReference>
<dbReference type="InterPro" id="IPR023214">
    <property type="entry name" value="HAD_sf"/>
</dbReference>
<dbReference type="SUPFAM" id="SSF56784">
    <property type="entry name" value="HAD-like"/>
    <property type="match status" value="1"/>
</dbReference>
<keyword evidence="7" id="KW-0460">Magnesium</keyword>
<evidence type="ECO:0000256" key="8">
    <source>
        <dbReference type="ARBA" id="ARBA00023299"/>
    </source>
</evidence>
<dbReference type="InterPro" id="IPR036412">
    <property type="entry name" value="HAD-like_sf"/>
</dbReference>
<dbReference type="Proteomes" id="UP000176253">
    <property type="component" value="Unassembled WGS sequence"/>
</dbReference>
<evidence type="ECO:0000256" key="6">
    <source>
        <dbReference type="ARBA" id="ARBA00022801"/>
    </source>
</evidence>
<dbReference type="Gene3D" id="3.40.50.1000">
    <property type="entry name" value="HAD superfamily/HAD-like"/>
    <property type="match status" value="1"/>
</dbReference>
<gene>
    <name evidence="11" type="ORF">A3D78_02450</name>
</gene>
<dbReference type="STRING" id="1798383.A3D78_02450"/>
<organism evidence="11 12">
    <name type="scientific">Candidatus Gottesmanbacteria bacterium RIFCSPHIGHO2_02_FULL_39_14</name>
    <dbReference type="NCBI Taxonomy" id="1798383"/>
    <lineage>
        <taxon>Bacteria</taxon>
        <taxon>Candidatus Gottesmaniibacteriota</taxon>
    </lineage>
</organism>
<evidence type="ECO:0000256" key="10">
    <source>
        <dbReference type="ARBA" id="ARBA00048523"/>
    </source>
</evidence>
<evidence type="ECO:0000313" key="11">
    <source>
        <dbReference type="EMBL" id="OGG17253.1"/>
    </source>
</evidence>
<comment type="caution">
    <text evidence="11">The sequence shown here is derived from an EMBL/GenBank/DDBJ whole genome shotgun (WGS) entry which is preliminary data.</text>
</comment>
<comment type="cofactor">
    <cofactor evidence="1">
        <name>Mg(2+)</name>
        <dbReference type="ChEBI" id="CHEBI:18420"/>
    </cofactor>
</comment>
<dbReference type="GO" id="GO:0006564">
    <property type="term" value="P:L-serine biosynthetic process"/>
    <property type="evidence" value="ECO:0007669"/>
    <property type="project" value="UniProtKB-KW"/>
</dbReference>
<keyword evidence="8" id="KW-0718">Serine biosynthesis</keyword>
<protein>
    <recommendedName>
        <fullName evidence="3">phosphoserine phosphatase</fullName>
        <ecNumber evidence="3">3.1.3.3</ecNumber>
    </recommendedName>
</protein>
<evidence type="ECO:0000256" key="4">
    <source>
        <dbReference type="ARBA" id="ARBA00022605"/>
    </source>
</evidence>
<reference evidence="11 12" key="1">
    <citation type="journal article" date="2016" name="Nat. Commun.">
        <title>Thousands of microbial genomes shed light on interconnected biogeochemical processes in an aquifer system.</title>
        <authorList>
            <person name="Anantharaman K."/>
            <person name="Brown C.T."/>
            <person name="Hug L.A."/>
            <person name="Sharon I."/>
            <person name="Castelle C.J."/>
            <person name="Probst A.J."/>
            <person name="Thomas B.C."/>
            <person name="Singh A."/>
            <person name="Wilkins M.J."/>
            <person name="Karaoz U."/>
            <person name="Brodie E.L."/>
            <person name="Williams K.H."/>
            <person name="Hubbard S.S."/>
            <person name="Banfield J.F."/>
        </authorList>
    </citation>
    <scope>NUCLEOTIDE SEQUENCE [LARGE SCALE GENOMIC DNA]</scope>
</reference>
<dbReference type="AlphaFoldDB" id="A0A1F5ZY11"/>
<comment type="catalytic activity">
    <reaction evidence="10">
        <text>O-phospho-D-serine + H2O = D-serine + phosphate</text>
        <dbReference type="Rhea" id="RHEA:24873"/>
        <dbReference type="ChEBI" id="CHEBI:15377"/>
        <dbReference type="ChEBI" id="CHEBI:35247"/>
        <dbReference type="ChEBI" id="CHEBI:43474"/>
        <dbReference type="ChEBI" id="CHEBI:58680"/>
        <dbReference type="EC" id="3.1.3.3"/>
    </reaction>
</comment>
<evidence type="ECO:0000256" key="2">
    <source>
        <dbReference type="ARBA" id="ARBA00005135"/>
    </source>
</evidence>
<dbReference type="EC" id="3.1.3.3" evidence="3"/>
<evidence type="ECO:0000256" key="1">
    <source>
        <dbReference type="ARBA" id="ARBA00001946"/>
    </source>
</evidence>
<name>A0A1F5ZY11_9BACT</name>
<comment type="pathway">
    <text evidence="2">Amino-acid biosynthesis; L-serine biosynthesis; L-serine from 3-phospho-D-glycerate: step 3/3.</text>
</comment>
<keyword evidence="6" id="KW-0378">Hydrolase</keyword>
<evidence type="ECO:0000256" key="9">
    <source>
        <dbReference type="ARBA" id="ARBA00048138"/>
    </source>
</evidence>
<comment type="catalytic activity">
    <reaction evidence="9">
        <text>O-phospho-L-serine + H2O = L-serine + phosphate</text>
        <dbReference type="Rhea" id="RHEA:21208"/>
        <dbReference type="ChEBI" id="CHEBI:15377"/>
        <dbReference type="ChEBI" id="CHEBI:33384"/>
        <dbReference type="ChEBI" id="CHEBI:43474"/>
        <dbReference type="ChEBI" id="CHEBI:57524"/>
        <dbReference type="EC" id="3.1.3.3"/>
    </reaction>
</comment>
<dbReference type="InterPro" id="IPR050582">
    <property type="entry name" value="HAD-like_SerB"/>
</dbReference>
<accession>A0A1F5ZY11</accession>
<sequence length="307" mass="34596">MIKTERQSEREFNLLSPEKRSILENGVNTVILDLESSLTGNEAMNFWAAMIGAEKEVRGITNKAMNNKNGKNEREYERSLIARLAINQPTEYMVGAADQRNIELISSNAVEVVNALMDSGINVLVVTGGMDKVTKSIAGYFHCPFYTNKLYKNSRTGRYTEIGDQDVLVRTNGKRELVKELREKGIIEGPIGVFGDGTNDMGVDADIKICMTCWNERDEAIPESDIAVDAIEAILPIFEGRNRRKIMRSGYYQYLLRLGVFQLKRPATQFNDLAFGIGLLSDLNEEYNPKRDNDKVIYQFRSNGNGK</sequence>
<proteinExistence type="predicted"/>
<dbReference type="GO" id="GO:0000287">
    <property type="term" value="F:magnesium ion binding"/>
    <property type="evidence" value="ECO:0007669"/>
    <property type="project" value="TreeGrafter"/>
</dbReference>
<evidence type="ECO:0000256" key="3">
    <source>
        <dbReference type="ARBA" id="ARBA00012640"/>
    </source>
</evidence>